<feature type="transmembrane region" description="Helical" evidence="4">
    <location>
        <begin position="134"/>
        <end position="151"/>
    </location>
</feature>
<evidence type="ECO:0000313" key="7">
    <source>
        <dbReference type="Proteomes" id="UP001139319"/>
    </source>
</evidence>
<dbReference type="InterPro" id="IPR036259">
    <property type="entry name" value="MFS_trans_sf"/>
</dbReference>
<keyword evidence="7" id="KW-1185">Reference proteome</keyword>
<evidence type="ECO:0000256" key="3">
    <source>
        <dbReference type="ARBA" id="ARBA00023136"/>
    </source>
</evidence>
<feature type="transmembrane region" description="Helical" evidence="4">
    <location>
        <begin position="245"/>
        <end position="265"/>
    </location>
</feature>
<evidence type="ECO:0000313" key="6">
    <source>
        <dbReference type="EMBL" id="MCP8898129.1"/>
    </source>
</evidence>
<dbReference type="Proteomes" id="UP001139319">
    <property type="component" value="Unassembled WGS sequence"/>
</dbReference>
<dbReference type="GO" id="GO:0022857">
    <property type="term" value="F:transmembrane transporter activity"/>
    <property type="evidence" value="ECO:0007669"/>
    <property type="project" value="InterPro"/>
</dbReference>
<evidence type="ECO:0000256" key="1">
    <source>
        <dbReference type="ARBA" id="ARBA00022692"/>
    </source>
</evidence>
<proteinExistence type="predicted"/>
<evidence type="ECO:0000256" key="2">
    <source>
        <dbReference type="ARBA" id="ARBA00022989"/>
    </source>
</evidence>
<feature type="transmembrane region" description="Helical" evidence="4">
    <location>
        <begin position="298"/>
        <end position="320"/>
    </location>
</feature>
<feature type="transmembrane region" description="Helical" evidence="4">
    <location>
        <begin position="43"/>
        <end position="65"/>
    </location>
</feature>
<comment type="caution">
    <text evidence="6">The sequence shown here is derived from an EMBL/GenBank/DDBJ whole genome shotgun (WGS) entry which is preliminary data.</text>
</comment>
<dbReference type="InterPro" id="IPR052524">
    <property type="entry name" value="MFS_Cyanate_Porter"/>
</dbReference>
<dbReference type="EMBL" id="JAMFTH010000001">
    <property type="protein sequence ID" value="MCP8898129.1"/>
    <property type="molecule type" value="Genomic_DNA"/>
</dbReference>
<keyword evidence="1 4" id="KW-0812">Transmembrane</keyword>
<dbReference type="Gene3D" id="1.20.1250.20">
    <property type="entry name" value="MFS general substrate transporter like domains"/>
    <property type="match status" value="2"/>
</dbReference>
<feature type="transmembrane region" description="Helical" evidence="4">
    <location>
        <begin position="272"/>
        <end position="292"/>
    </location>
</feature>
<dbReference type="PROSITE" id="PS50850">
    <property type="entry name" value="MFS"/>
    <property type="match status" value="1"/>
</dbReference>
<dbReference type="InterPro" id="IPR020846">
    <property type="entry name" value="MFS_dom"/>
</dbReference>
<dbReference type="AlphaFoldDB" id="A0A9X2HV05"/>
<sequence length="390" mass="41138">MSPSLRRNLLTLIGILLVAMNLRPALTSISPVLRNIGEVMQLSAAQQGILTTLPVLFLGLSAPLAPLSARRMGMERTVLLAVLLLAASLAIRPFSGTAGLFIGTALAGACIGVMGVLLPGIVKRDFPQATSLTTGLYTAIMCLGAALAAGATEPLRLAFNENWSPALAFWCLPALTAGLVWWHQSGETHKPAARPHTPRSLLTDPLAWQVTLYMGLQSSLAYAVFGWLPTILQDRGLTPVEAGLALSTSIMSQIVTAITAPWLATRMRDERFMVTLVMSLTLIGIGGCIYAPANTLWLWVVILGLGQGGTFAMALTLLALRSRDPATAARLSGMAQGVGYTLAAFGPLITGILHDVFHGWEVTGVFLGVVGAVAILAGLGAGRRRHVLEH</sequence>
<feature type="transmembrane region" description="Helical" evidence="4">
    <location>
        <begin position="205"/>
        <end position="225"/>
    </location>
</feature>
<keyword evidence="3 4" id="KW-0472">Membrane</keyword>
<dbReference type="SUPFAM" id="SSF103473">
    <property type="entry name" value="MFS general substrate transporter"/>
    <property type="match status" value="1"/>
</dbReference>
<evidence type="ECO:0000256" key="4">
    <source>
        <dbReference type="SAM" id="Phobius"/>
    </source>
</evidence>
<dbReference type="CDD" id="cd17339">
    <property type="entry name" value="MFS_NIMT_CynX_like"/>
    <property type="match status" value="1"/>
</dbReference>
<accession>A0A9X2HV05</accession>
<dbReference type="RefSeq" id="WP_253966419.1">
    <property type="nucleotide sequence ID" value="NZ_JAMFTH010000001.1"/>
</dbReference>
<feature type="domain" description="Major facilitator superfamily (MFS) profile" evidence="5">
    <location>
        <begin position="203"/>
        <end position="390"/>
    </location>
</feature>
<dbReference type="PANTHER" id="PTHR23523">
    <property type="match status" value="1"/>
</dbReference>
<name>A0A9X2HV05_9GAMM</name>
<protein>
    <submittedName>
        <fullName evidence="6">MFS transporter</fullName>
    </submittedName>
</protein>
<reference evidence="6" key="2">
    <citation type="submission" date="2023-01" db="EMBL/GenBank/DDBJ databases">
        <title>Gilvimarinus xylanilyticus HB14 isolated from Caulerpa lentillifera aquaculture base in Hainan, China.</title>
        <authorList>
            <person name="Zhang Y.-J."/>
        </authorList>
    </citation>
    <scope>NUCLEOTIDE SEQUENCE</scope>
    <source>
        <strain evidence="6">HB14</strain>
    </source>
</reference>
<feature type="transmembrane region" description="Helical" evidence="4">
    <location>
        <begin position="163"/>
        <end position="184"/>
    </location>
</feature>
<dbReference type="Pfam" id="PF07690">
    <property type="entry name" value="MFS_1"/>
    <property type="match status" value="1"/>
</dbReference>
<feature type="transmembrane region" description="Helical" evidence="4">
    <location>
        <begin position="100"/>
        <end position="122"/>
    </location>
</feature>
<feature type="transmembrane region" description="Helical" evidence="4">
    <location>
        <begin position="77"/>
        <end position="94"/>
    </location>
</feature>
<gene>
    <name evidence="6" type="ORF">M6D89_02320</name>
</gene>
<feature type="transmembrane region" description="Helical" evidence="4">
    <location>
        <begin position="332"/>
        <end position="353"/>
    </location>
</feature>
<organism evidence="6 7">
    <name type="scientific">Gilvimarinus xylanilyticus</name>
    <dbReference type="NCBI Taxonomy" id="2944139"/>
    <lineage>
        <taxon>Bacteria</taxon>
        <taxon>Pseudomonadati</taxon>
        <taxon>Pseudomonadota</taxon>
        <taxon>Gammaproteobacteria</taxon>
        <taxon>Cellvibrionales</taxon>
        <taxon>Cellvibrionaceae</taxon>
        <taxon>Gilvimarinus</taxon>
    </lineage>
</organism>
<keyword evidence="2 4" id="KW-1133">Transmembrane helix</keyword>
<feature type="transmembrane region" description="Helical" evidence="4">
    <location>
        <begin position="365"/>
        <end position="382"/>
    </location>
</feature>
<dbReference type="PANTHER" id="PTHR23523:SF2">
    <property type="entry name" value="2-NITROIMIDAZOLE TRANSPORTER"/>
    <property type="match status" value="1"/>
</dbReference>
<evidence type="ECO:0000259" key="5">
    <source>
        <dbReference type="PROSITE" id="PS50850"/>
    </source>
</evidence>
<dbReference type="InterPro" id="IPR011701">
    <property type="entry name" value="MFS"/>
</dbReference>
<reference evidence="6" key="1">
    <citation type="submission" date="2022-05" db="EMBL/GenBank/DDBJ databases">
        <authorList>
            <person name="Sun H.-N."/>
        </authorList>
    </citation>
    <scope>NUCLEOTIDE SEQUENCE</scope>
    <source>
        <strain evidence="6">HB14</strain>
    </source>
</reference>